<dbReference type="AlphaFoldDB" id="A0AAW2VGF7"/>
<protein>
    <submittedName>
        <fullName evidence="1">Uncharacterized protein</fullName>
    </submittedName>
</protein>
<sequence>MAYVGHNDGQEVPCDAQGCPTGCGISGATPLVRWVIEASTQKPRDPICGMCYWVLAIHEDPMAKMSGRGPMPHC</sequence>
<gene>
    <name evidence="1" type="ORF">Slati_2914400</name>
</gene>
<reference evidence="1" key="1">
    <citation type="submission" date="2020-06" db="EMBL/GenBank/DDBJ databases">
        <authorList>
            <person name="Li T."/>
            <person name="Hu X."/>
            <person name="Zhang T."/>
            <person name="Song X."/>
            <person name="Zhang H."/>
            <person name="Dai N."/>
            <person name="Sheng W."/>
            <person name="Hou X."/>
            <person name="Wei L."/>
        </authorList>
    </citation>
    <scope>NUCLEOTIDE SEQUENCE</scope>
    <source>
        <strain evidence="1">KEN1</strain>
        <tissue evidence="1">Leaf</tissue>
    </source>
</reference>
<accession>A0AAW2VGF7</accession>
<reference evidence="1" key="2">
    <citation type="journal article" date="2024" name="Plant">
        <title>Genomic evolution and insights into agronomic trait innovations of Sesamum species.</title>
        <authorList>
            <person name="Miao H."/>
            <person name="Wang L."/>
            <person name="Qu L."/>
            <person name="Liu H."/>
            <person name="Sun Y."/>
            <person name="Le M."/>
            <person name="Wang Q."/>
            <person name="Wei S."/>
            <person name="Zheng Y."/>
            <person name="Lin W."/>
            <person name="Duan Y."/>
            <person name="Cao H."/>
            <person name="Xiong S."/>
            <person name="Wang X."/>
            <person name="Wei L."/>
            <person name="Li C."/>
            <person name="Ma Q."/>
            <person name="Ju M."/>
            <person name="Zhao R."/>
            <person name="Li G."/>
            <person name="Mu C."/>
            <person name="Tian Q."/>
            <person name="Mei H."/>
            <person name="Zhang T."/>
            <person name="Gao T."/>
            <person name="Zhang H."/>
        </authorList>
    </citation>
    <scope>NUCLEOTIDE SEQUENCE</scope>
    <source>
        <strain evidence="1">KEN1</strain>
    </source>
</reference>
<dbReference type="EMBL" id="JACGWN010000010">
    <property type="protein sequence ID" value="KAL0427396.1"/>
    <property type="molecule type" value="Genomic_DNA"/>
</dbReference>
<name>A0AAW2VGF7_9LAMI</name>
<organism evidence="1">
    <name type="scientific">Sesamum latifolium</name>
    <dbReference type="NCBI Taxonomy" id="2727402"/>
    <lineage>
        <taxon>Eukaryota</taxon>
        <taxon>Viridiplantae</taxon>
        <taxon>Streptophyta</taxon>
        <taxon>Embryophyta</taxon>
        <taxon>Tracheophyta</taxon>
        <taxon>Spermatophyta</taxon>
        <taxon>Magnoliopsida</taxon>
        <taxon>eudicotyledons</taxon>
        <taxon>Gunneridae</taxon>
        <taxon>Pentapetalae</taxon>
        <taxon>asterids</taxon>
        <taxon>lamiids</taxon>
        <taxon>Lamiales</taxon>
        <taxon>Pedaliaceae</taxon>
        <taxon>Sesamum</taxon>
    </lineage>
</organism>
<evidence type="ECO:0000313" key="1">
    <source>
        <dbReference type="EMBL" id="KAL0427396.1"/>
    </source>
</evidence>
<comment type="caution">
    <text evidence="1">The sequence shown here is derived from an EMBL/GenBank/DDBJ whole genome shotgun (WGS) entry which is preliminary data.</text>
</comment>
<proteinExistence type="predicted"/>